<feature type="transmembrane region" description="Helical" evidence="1">
    <location>
        <begin position="139"/>
        <end position="157"/>
    </location>
</feature>
<proteinExistence type="predicted"/>
<protein>
    <submittedName>
        <fullName evidence="2">Uncharacterized protein</fullName>
    </submittedName>
</protein>
<gene>
    <name evidence="2" type="ORF">DYB25_007286</name>
</gene>
<accession>A0A397B5M7</accession>
<comment type="caution">
    <text evidence="2">The sequence shown here is derived from an EMBL/GenBank/DDBJ whole genome shotgun (WGS) entry which is preliminary data.</text>
</comment>
<dbReference type="EMBL" id="QUTA01005821">
    <property type="protein sequence ID" value="RHY13914.1"/>
    <property type="molecule type" value="Genomic_DNA"/>
</dbReference>
<keyword evidence="1" id="KW-0812">Transmembrane</keyword>
<evidence type="ECO:0000256" key="1">
    <source>
        <dbReference type="SAM" id="Phobius"/>
    </source>
</evidence>
<reference evidence="2 3" key="1">
    <citation type="submission" date="2018-08" db="EMBL/GenBank/DDBJ databases">
        <title>Aphanomyces genome sequencing and annotation.</title>
        <authorList>
            <person name="Minardi D."/>
            <person name="Oidtmann B."/>
            <person name="Van Der Giezen M."/>
            <person name="Studholme D.J."/>
        </authorList>
    </citation>
    <scope>NUCLEOTIDE SEQUENCE [LARGE SCALE GENOMIC DNA]</scope>
    <source>
        <strain evidence="2 3">Yx</strain>
    </source>
</reference>
<name>A0A397B5M7_APHAT</name>
<evidence type="ECO:0000313" key="3">
    <source>
        <dbReference type="Proteomes" id="UP000266239"/>
    </source>
</evidence>
<evidence type="ECO:0000313" key="2">
    <source>
        <dbReference type="EMBL" id="RHY13914.1"/>
    </source>
</evidence>
<sequence>MVFRVAAPRFESDHDHDQDVKQSNRLFDLMSHEIIEQRLENLKRKPKWTQWLDAYVNKLDRDGHDDDEWTPRGGTNVTAKGRETHGAKRSGFFSHVFWTIVGLVSMPFIVLFCVPFQRFYSPYMWPLGCHSPTSFLKQAVLNACTIVVIVAVAYWTLCDELPTRHMETNVALVRQHASILYLKLVHCAHNLRVSDDIASLKWLQAIVEGGSMASFEWPVTVPRECLGPILDALVMAAFLGLLLNFYSKWTRYAIFTFVLVQYTLSSPYVQTVWTSRPAITSLEPAYAMLDEPLVVTVEGDHLQPGGTVAWIPFWCAPSTYASSDAFFVGDCDKQFDAPFAAGVVHVTFTLVDTFIPCYKHPPNPLHPQVFECFDAFQIRVKTRQNIPGLYVKPITITVELSADDTVVV</sequence>
<feature type="transmembrane region" description="Helical" evidence="1">
    <location>
        <begin position="225"/>
        <end position="246"/>
    </location>
</feature>
<feature type="transmembrane region" description="Helical" evidence="1">
    <location>
        <begin position="96"/>
        <end position="119"/>
    </location>
</feature>
<dbReference type="Proteomes" id="UP000266239">
    <property type="component" value="Unassembled WGS sequence"/>
</dbReference>
<keyword evidence="1" id="KW-1133">Transmembrane helix</keyword>
<keyword evidence="1" id="KW-0472">Membrane</keyword>
<dbReference type="AlphaFoldDB" id="A0A397B5M7"/>
<dbReference type="VEuPathDB" id="FungiDB:H257_13627"/>
<organism evidence="2 3">
    <name type="scientific">Aphanomyces astaci</name>
    <name type="common">Crayfish plague agent</name>
    <dbReference type="NCBI Taxonomy" id="112090"/>
    <lineage>
        <taxon>Eukaryota</taxon>
        <taxon>Sar</taxon>
        <taxon>Stramenopiles</taxon>
        <taxon>Oomycota</taxon>
        <taxon>Saprolegniomycetes</taxon>
        <taxon>Saprolegniales</taxon>
        <taxon>Verrucalvaceae</taxon>
        <taxon>Aphanomyces</taxon>
    </lineage>
</organism>